<evidence type="ECO:0000313" key="9">
    <source>
        <dbReference type="EMBL" id="QHQ61857.1"/>
    </source>
</evidence>
<evidence type="ECO:0000256" key="7">
    <source>
        <dbReference type="ARBA" id="ARBA00023014"/>
    </source>
</evidence>
<dbReference type="InterPro" id="IPR017900">
    <property type="entry name" value="4Fe4S_Fe_S_CS"/>
</dbReference>
<evidence type="ECO:0000256" key="2">
    <source>
        <dbReference type="ARBA" id="ARBA00022485"/>
    </source>
</evidence>
<dbReference type="InterPro" id="IPR017054">
    <property type="entry name" value="PduS"/>
</dbReference>
<dbReference type="InterPro" id="IPR011053">
    <property type="entry name" value="Single_hybrid_motif"/>
</dbReference>
<dbReference type="InterPro" id="IPR037225">
    <property type="entry name" value="Nuo51_FMN-bd_sf"/>
</dbReference>
<feature type="domain" description="4Fe-4S ferredoxin-type" evidence="8">
    <location>
        <begin position="290"/>
        <end position="320"/>
    </location>
</feature>
<dbReference type="Proteomes" id="UP000464314">
    <property type="component" value="Chromosome"/>
</dbReference>
<dbReference type="PIRSF" id="PIRSF036408">
    <property type="entry name" value="PduS_prd"/>
    <property type="match status" value="1"/>
</dbReference>
<dbReference type="GO" id="GO:0016020">
    <property type="term" value="C:membrane"/>
    <property type="evidence" value="ECO:0007669"/>
    <property type="project" value="InterPro"/>
</dbReference>
<dbReference type="PANTHER" id="PTHR43034:SF2">
    <property type="entry name" value="ION-TRANSLOCATING OXIDOREDUCTASE COMPLEX SUBUNIT C"/>
    <property type="match status" value="1"/>
</dbReference>
<dbReference type="PROSITE" id="PS00198">
    <property type="entry name" value="4FE4S_FER_1"/>
    <property type="match status" value="1"/>
</dbReference>
<dbReference type="Pfam" id="PF13534">
    <property type="entry name" value="Fer4_17"/>
    <property type="match status" value="1"/>
</dbReference>
<keyword evidence="6" id="KW-0408">Iron</keyword>
<keyword evidence="3" id="KW-0479">Metal-binding</keyword>
<reference evidence="9 10" key="1">
    <citation type="submission" date="2020-01" db="EMBL/GenBank/DDBJ databases">
        <title>Genome analysis of Anaerocolumna sp. CBA3638.</title>
        <authorList>
            <person name="Kim J."/>
            <person name="Roh S.W."/>
        </authorList>
    </citation>
    <scope>NUCLEOTIDE SEQUENCE [LARGE SCALE GENOMIC DNA]</scope>
    <source>
        <strain evidence="9 10">CBA3638</strain>
    </source>
</reference>
<dbReference type="Pfam" id="PF13375">
    <property type="entry name" value="RnfC_N"/>
    <property type="match status" value="1"/>
</dbReference>
<keyword evidence="10" id="KW-1185">Reference proteome</keyword>
<keyword evidence="1" id="KW-0813">Transport</keyword>
<dbReference type="RefSeq" id="WP_161838682.1">
    <property type="nucleotide sequence ID" value="NZ_CP048000.1"/>
</dbReference>
<keyword evidence="5" id="KW-0249">Electron transport</keyword>
<dbReference type="GO" id="GO:0046872">
    <property type="term" value="F:metal ion binding"/>
    <property type="evidence" value="ECO:0007669"/>
    <property type="project" value="UniProtKB-KW"/>
</dbReference>
<organism evidence="9 10">
    <name type="scientific">Anaerocolumna sedimenticola</name>
    <dbReference type="NCBI Taxonomy" id="2696063"/>
    <lineage>
        <taxon>Bacteria</taxon>
        <taxon>Bacillati</taxon>
        <taxon>Bacillota</taxon>
        <taxon>Clostridia</taxon>
        <taxon>Lachnospirales</taxon>
        <taxon>Lachnospiraceae</taxon>
        <taxon>Anaerocolumna</taxon>
    </lineage>
</organism>
<name>A0A6P1TNF8_9FIRM</name>
<dbReference type="KEGG" id="anr:Ana3638_14615"/>
<dbReference type="EMBL" id="CP048000">
    <property type="protein sequence ID" value="QHQ61857.1"/>
    <property type="molecule type" value="Genomic_DNA"/>
</dbReference>
<dbReference type="PANTHER" id="PTHR43034">
    <property type="entry name" value="ION-TRANSLOCATING OXIDOREDUCTASE COMPLEX SUBUNIT C"/>
    <property type="match status" value="1"/>
</dbReference>
<proteinExistence type="predicted"/>
<keyword evidence="2" id="KW-0004">4Fe-4S</keyword>
<sequence length="445" mass="48528">MDIKELTSRLRENGIVGAGGAGFPTYAKIDKKADTIILNCAECEPLLKVHRQLLQKYAYEIMSALDMIAVSVEASEVIISVKEAYTKTVEAIRANMETFPKIKLKLLKEVYPMGDEVVLIYETTGKKVPPGSIPIEVGVAVFNVETVFNVYKAVIKNEPVYMKYLTVAGEVNTPITIKAPIGMPVEAAVELAGGSKIKDYVYIMGGPMTGSIVEGYDTVKKTTNAILVLPSDHTVVHKKVGKSSIDMKRAMASCCQCEMCTDLCPRHLLGHPITPHMFMRAATSGVTKDLAPFLDTMFCCSCGICEMFACPQDLSPRKLITEYKAGLRNKGIPIPKGIPSKDTDPMREYRKVPMERLTARLGLVEYDVDAPLDEKDIAAGQVKISLSQHIGAKALAVVKKNDLVNRGDIIAKAEDGKLSASVHASISGEIIEVNDRFVIIKSISD</sequence>
<dbReference type="SUPFAM" id="SSF46548">
    <property type="entry name" value="alpha-helical ferredoxin"/>
    <property type="match status" value="1"/>
</dbReference>
<keyword evidence="4" id="KW-0677">Repeat</keyword>
<evidence type="ECO:0000259" key="8">
    <source>
        <dbReference type="PROSITE" id="PS51379"/>
    </source>
</evidence>
<dbReference type="SUPFAM" id="SSF142019">
    <property type="entry name" value="Nqo1 FMN-binding domain-like"/>
    <property type="match status" value="1"/>
</dbReference>
<evidence type="ECO:0000256" key="3">
    <source>
        <dbReference type="ARBA" id="ARBA00022723"/>
    </source>
</evidence>
<keyword evidence="7" id="KW-0411">Iron-sulfur</keyword>
<accession>A0A6P1TNF8</accession>
<dbReference type="InterPro" id="IPR019554">
    <property type="entry name" value="Soluble_ligand-bd"/>
</dbReference>
<evidence type="ECO:0000256" key="1">
    <source>
        <dbReference type="ARBA" id="ARBA00022448"/>
    </source>
</evidence>
<dbReference type="InterPro" id="IPR026902">
    <property type="entry name" value="RnfC_N"/>
</dbReference>
<dbReference type="GO" id="GO:0051539">
    <property type="term" value="F:4 iron, 4 sulfur cluster binding"/>
    <property type="evidence" value="ECO:0007669"/>
    <property type="project" value="UniProtKB-KW"/>
</dbReference>
<gene>
    <name evidence="9" type="ORF">Ana3638_14615</name>
</gene>
<dbReference type="SUPFAM" id="SSF142984">
    <property type="entry name" value="Nqo1 middle domain-like"/>
    <property type="match status" value="1"/>
</dbReference>
<dbReference type="Pfam" id="PF10531">
    <property type="entry name" value="SLBB"/>
    <property type="match status" value="1"/>
</dbReference>
<dbReference type="InterPro" id="IPR017896">
    <property type="entry name" value="4Fe4S_Fe-S-bd"/>
</dbReference>
<dbReference type="AlphaFoldDB" id="A0A6P1TNF8"/>
<dbReference type="GO" id="GO:0009055">
    <property type="term" value="F:electron transfer activity"/>
    <property type="evidence" value="ECO:0007669"/>
    <property type="project" value="InterPro"/>
</dbReference>
<dbReference type="PROSITE" id="PS51379">
    <property type="entry name" value="4FE4S_FER_2"/>
    <property type="match status" value="1"/>
</dbReference>
<dbReference type="Gene3D" id="3.40.50.11540">
    <property type="entry name" value="NADH-ubiquinone oxidoreductase 51kDa subunit"/>
    <property type="match status" value="1"/>
</dbReference>
<dbReference type="InterPro" id="IPR010208">
    <property type="entry name" value="Ion_transpt_RnfC/RsxC"/>
</dbReference>
<protein>
    <submittedName>
        <fullName evidence="9">NADH-quinone oxidoreductase subunit J</fullName>
    </submittedName>
</protein>
<evidence type="ECO:0000313" key="10">
    <source>
        <dbReference type="Proteomes" id="UP000464314"/>
    </source>
</evidence>
<dbReference type="SUPFAM" id="SSF51230">
    <property type="entry name" value="Single hybrid motif"/>
    <property type="match status" value="1"/>
</dbReference>
<dbReference type="Pfam" id="PF01512">
    <property type="entry name" value="Complex1_51K"/>
    <property type="match status" value="1"/>
</dbReference>
<evidence type="ECO:0000256" key="6">
    <source>
        <dbReference type="ARBA" id="ARBA00023004"/>
    </source>
</evidence>
<evidence type="ECO:0000256" key="4">
    <source>
        <dbReference type="ARBA" id="ARBA00022737"/>
    </source>
</evidence>
<evidence type="ECO:0000256" key="5">
    <source>
        <dbReference type="ARBA" id="ARBA00022982"/>
    </source>
</evidence>
<dbReference type="InterPro" id="IPR011538">
    <property type="entry name" value="Nuo51_FMN-bd"/>
</dbReference>